<dbReference type="InterPro" id="IPR035897">
    <property type="entry name" value="Toll_tir_struct_dom_sf"/>
</dbReference>
<dbReference type="SUPFAM" id="SSF52058">
    <property type="entry name" value="L domain-like"/>
    <property type="match status" value="1"/>
</dbReference>
<dbReference type="FunFam" id="3.40.50.10140:FF:000007">
    <property type="entry name" value="Disease resistance protein (TIR-NBS-LRR class)"/>
    <property type="match status" value="1"/>
</dbReference>
<dbReference type="Gene3D" id="3.40.50.300">
    <property type="entry name" value="P-loop containing nucleotide triphosphate hydrolases"/>
    <property type="match status" value="1"/>
</dbReference>
<keyword evidence="1" id="KW-0611">Plant defense</keyword>
<dbReference type="SUPFAM" id="SSF52540">
    <property type="entry name" value="P-loop containing nucleoside triphosphate hydrolases"/>
    <property type="match status" value="1"/>
</dbReference>
<dbReference type="SUPFAM" id="SSF52200">
    <property type="entry name" value="Toll/Interleukin receptor TIR domain"/>
    <property type="match status" value="1"/>
</dbReference>
<name>A0ABD1MY89_9FABA</name>
<dbReference type="Gene3D" id="3.80.10.10">
    <property type="entry name" value="Ribonuclease Inhibitor"/>
    <property type="match status" value="2"/>
</dbReference>
<dbReference type="Gene3D" id="3.30.420.10">
    <property type="entry name" value="Ribonuclease H-like superfamily/Ribonuclease H"/>
    <property type="match status" value="1"/>
</dbReference>
<accession>A0ABD1MY89</accession>
<dbReference type="PROSITE" id="PS50104">
    <property type="entry name" value="TIR"/>
    <property type="match status" value="1"/>
</dbReference>
<keyword evidence="2" id="KW-0520">NAD</keyword>
<protein>
    <recommendedName>
        <fullName evidence="3">TIR domain-containing protein</fullName>
    </recommendedName>
</protein>
<evidence type="ECO:0000313" key="4">
    <source>
        <dbReference type="EMBL" id="KAL2339965.1"/>
    </source>
</evidence>
<dbReference type="SUPFAM" id="SSF53098">
    <property type="entry name" value="Ribonuclease H-like"/>
    <property type="match status" value="1"/>
</dbReference>
<dbReference type="InterPro" id="IPR000157">
    <property type="entry name" value="TIR_dom"/>
</dbReference>
<dbReference type="InterPro" id="IPR042197">
    <property type="entry name" value="Apaf_helical"/>
</dbReference>
<dbReference type="InterPro" id="IPR002156">
    <property type="entry name" value="RNaseH_domain"/>
</dbReference>
<evidence type="ECO:0000313" key="5">
    <source>
        <dbReference type="Proteomes" id="UP001603857"/>
    </source>
</evidence>
<gene>
    <name evidence="4" type="ORF">Fmac_007905</name>
</gene>
<dbReference type="PANTHER" id="PTHR11017:SF219">
    <property type="entry name" value="ARCHAEAL ATPASE"/>
    <property type="match status" value="1"/>
</dbReference>
<dbReference type="InterPro" id="IPR058546">
    <property type="entry name" value="RPS4B/Roq1-like_LRR"/>
</dbReference>
<dbReference type="CDD" id="cd06222">
    <property type="entry name" value="RNase_H_like"/>
    <property type="match status" value="1"/>
</dbReference>
<dbReference type="Pfam" id="PF00931">
    <property type="entry name" value="NB-ARC"/>
    <property type="match status" value="1"/>
</dbReference>
<organism evidence="4 5">
    <name type="scientific">Flemingia macrophylla</name>
    <dbReference type="NCBI Taxonomy" id="520843"/>
    <lineage>
        <taxon>Eukaryota</taxon>
        <taxon>Viridiplantae</taxon>
        <taxon>Streptophyta</taxon>
        <taxon>Embryophyta</taxon>
        <taxon>Tracheophyta</taxon>
        <taxon>Spermatophyta</taxon>
        <taxon>Magnoliopsida</taxon>
        <taxon>eudicotyledons</taxon>
        <taxon>Gunneridae</taxon>
        <taxon>Pentapetalae</taxon>
        <taxon>rosids</taxon>
        <taxon>fabids</taxon>
        <taxon>Fabales</taxon>
        <taxon>Fabaceae</taxon>
        <taxon>Papilionoideae</taxon>
        <taxon>50 kb inversion clade</taxon>
        <taxon>NPAAA clade</taxon>
        <taxon>indigoferoid/millettioid clade</taxon>
        <taxon>Phaseoleae</taxon>
        <taxon>Flemingia</taxon>
    </lineage>
</organism>
<dbReference type="Proteomes" id="UP001603857">
    <property type="component" value="Unassembled WGS sequence"/>
</dbReference>
<dbReference type="Pfam" id="PF13456">
    <property type="entry name" value="RVT_3"/>
    <property type="match status" value="1"/>
</dbReference>
<dbReference type="InterPro" id="IPR036397">
    <property type="entry name" value="RNaseH_sf"/>
</dbReference>
<dbReference type="Gene3D" id="1.10.8.430">
    <property type="entry name" value="Helical domain of apoptotic protease-activating factors"/>
    <property type="match status" value="1"/>
</dbReference>
<dbReference type="Pfam" id="PF01582">
    <property type="entry name" value="TIR"/>
    <property type="match status" value="1"/>
</dbReference>
<dbReference type="InterPro" id="IPR012337">
    <property type="entry name" value="RNaseH-like_sf"/>
</dbReference>
<feature type="domain" description="TIR" evidence="3">
    <location>
        <begin position="10"/>
        <end position="177"/>
    </location>
</feature>
<proteinExistence type="predicted"/>
<dbReference type="InterPro" id="IPR002182">
    <property type="entry name" value="NB-ARC"/>
</dbReference>
<dbReference type="Gene3D" id="3.40.50.10140">
    <property type="entry name" value="Toll/interleukin-1 receptor homology (TIR) domain"/>
    <property type="match status" value="1"/>
</dbReference>
<dbReference type="InterPro" id="IPR032675">
    <property type="entry name" value="LRR_dom_sf"/>
</dbReference>
<evidence type="ECO:0000259" key="3">
    <source>
        <dbReference type="PROSITE" id="PS50104"/>
    </source>
</evidence>
<dbReference type="Pfam" id="PF23286">
    <property type="entry name" value="LRR_13"/>
    <property type="match status" value="1"/>
</dbReference>
<dbReference type="SMART" id="SM00255">
    <property type="entry name" value="TIR"/>
    <property type="match status" value="1"/>
</dbReference>
<evidence type="ECO:0000256" key="1">
    <source>
        <dbReference type="ARBA" id="ARBA00022821"/>
    </source>
</evidence>
<dbReference type="PANTHER" id="PTHR11017">
    <property type="entry name" value="LEUCINE-RICH REPEAT-CONTAINING PROTEIN"/>
    <property type="match status" value="1"/>
</dbReference>
<dbReference type="EMBL" id="JBGMDY010000003">
    <property type="protein sequence ID" value="KAL2339965.1"/>
    <property type="molecule type" value="Genomic_DNA"/>
</dbReference>
<dbReference type="InterPro" id="IPR044730">
    <property type="entry name" value="RNase_H-like_dom_plant"/>
</dbReference>
<keyword evidence="5" id="KW-1185">Reference proteome</keyword>
<comment type="caution">
    <text evidence="4">The sequence shown here is derived from an EMBL/GenBank/DDBJ whole genome shotgun (WGS) entry which is preliminary data.</text>
</comment>
<dbReference type="PRINTS" id="PR00364">
    <property type="entry name" value="DISEASERSIST"/>
</dbReference>
<dbReference type="InterPro" id="IPR027417">
    <property type="entry name" value="P-loop_NTPase"/>
</dbReference>
<reference evidence="4 5" key="1">
    <citation type="submission" date="2024-08" db="EMBL/GenBank/DDBJ databases">
        <title>Insights into the chromosomal genome structure of Flemingia macrophylla.</title>
        <authorList>
            <person name="Ding Y."/>
            <person name="Zhao Y."/>
            <person name="Bi W."/>
            <person name="Wu M."/>
            <person name="Zhao G."/>
            <person name="Gong Y."/>
            <person name="Li W."/>
            <person name="Zhang P."/>
        </authorList>
    </citation>
    <scope>NUCLEOTIDE SEQUENCE [LARGE SCALE GENOMIC DNA]</scope>
    <source>
        <strain evidence="4">DYQJB</strain>
        <tissue evidence="4">Leaf</tissue>
    </source>
</reference>
<sequence>MSFVSFSYAWKYDVFLSFRGSDTRHGFIGHLYKALCDRGIHTFIDDKELQRGEEITPSLLKAIKESRIAIPVFSHNYASSTFCLDELVHILSCFKEKGRLVLPIFFDVDPSHVKHQRGTYQEAFNTHKKRFSDHHKLQKWRIALRQVADLSGYHFKHRNENEYEFIGKIVKAVSQKVNRTLLHVADYPVGLESRMLQVKSLLNIESGGVHMVGIYGVGGVGKTTIARAIYNLIADHFEGLCFLDNVRENSNKYGLVNLQEALLSKSIGENGINFGSVNEGIPIIKHRLHLKKVLLILDDVDDIDQLRVTVGRTDWFGSGSRIIITTRDRHLLKLHGVKKAYEVNMMNEKEAAKLLSWNAFKAEKVDPCYNNILNRVVAYTSGLPLTLEVIGSNLFGKRIEVWESAIDQYQKIPNKKIQDILKASFDTLEEDEQEIFLDIACFFKGYALTYVKEILSIHHGKEIERRKSREEPGKLSRLWCPEDIVEVLEQNKGTSRIGIIILDRLKYGVIEWDGMAFKQMTNLKTLIIRDAIFTNGPKHLPNSLRVLEWWRYPSSSLPFEFYPKKLVNLRLPYSCICSRSLDFLMSKKMFVNTRVLNFSDCDCITEIPDVCGLPNLQELSFCYCENLINIHESVGFLDKLETLDADGCRKLRSFPPIKLTSVQELGLSFCDSLDCFPKILGKMDHLKFLCIIGTPIKELPFSIQNLTQLGILELMRCGIVQLPSSIFLMQELRHLSICECERLLLHKDDKGEEQMSSTAIDLTQCRFLKNIDLKGCWIIQEIRGIPPNLETFSVTDFSSLKELDLTFLPTWTKECHCLRKLHISGCKNLQNIKGIPLNIEDLMVNFCPSLKNLDLTVPPECNQECRILSSLNLDNCENLQEVKGVISNIRVFSARDCPSLTSECRRKLLNKKLHEAGGFKKFCLPGTRIPEWFEHCANGSSIYFWIRNKFPTISACAVTKPIKDIEVWPIFTFNGKKHLSRKRFNLDKEADHLVIFDQKQNPLDMEDGLENEWDEVDLENEWDEVDLETEWHLVVCTIDPPEVFVKQIGIHIFKQGSKMEDIQFTNPLLPIADHTLIHLSHGVVLYPEIWEIFWNRMKKGNILPECSNLMLCACQNILPMRASKVAAKSICPMCGEAEETVVHALVTCPEARQVWFASPLSLRINPLAVTSVSQWVHDWVERCDDGDHGVVELVCTLLGSIWNRRNQWVNKSRCLTISQVISEATNMMMVPKRIATCTEMDCPVIIWRPPPHDVVKTNFNVLVKEGRGTGMGVVVRDHDGNILEAATSFLPYCMSVTIAEALCFRWVLQLAEEKLLCHCHIVVFESDCQIAGMILNGEPWHPCNNDYVEHCSYLTKVLYDCYDLFRPTFHTLRFVRRHGNLLANKLASLAFVYGDMHWIKDIPHEAHLIAINDVLAFTSDLR</sequence>
<evidence type="ECO:0000256" key="2">
    <source>
        <dbReference type="ARBA" id="ARBA00023027"/>
    </source>
</evidence>
<dbReference type="InterPro" id="IPR044974">
    <property type="entry name" value="Disease_R_plants"/>
</dbReference>